<dbReference type="GO" id="GO:0006508">
    <property type="term" value="P:proteolysis"/>
    <property type="evidence" value="ECO:0007669"/>
    <property type="project" value="UniProtKB-KW"/>
</dbReference>
<dbReference type="PANTHER" id="PTHR32481:SF0">
    <property type="entry name" value="AMINOPEPTIDASE YPDE-RELATED"/>
    <property type="match status" value="1"/>
</dbReference>
<keyword evidence="4 8" id="KW-0479">Metal-binding</keyword>
<dbReference type="SUPFAM" id="SSF101821">
    <property type="entry name" value="Aminopeptidase/glucanase lid domain"/>
    <property type="match status" value="1"/>
</dbReference>
<dbReference type="GO" id="GO:0046872">
    <property type="term" value="F:metal ion binding"/>
    <property type="evidence" value="ECO:0007669"/>
    <property type="project" value="UniProtKB-UniRule"/>
</dbReference>
<name>A0A173WV84_9CLOT</name>
<reference evidence="9 10" key="1">
    <citation type="submission" date="2015-09" db="EMBL/GenBank/DDBJ databases">
        <authorList>
            <consortium name="Pathogen Informatics"/>
        </authorList>
    </citation>
    <scope>NUCLEOTIDE SEQUENCE [LARGE SCALE GENOMIC DNA]</scope>
    <source>
        <strain evidence="9 10">2789STDY5834855</strain>
    </source>
</reference>
<proteinExistence type="inferred from homology"/>
<evidence type="ECO:0000256" key="4">
    <source>
        <dbReference type="ARBA" id="ARBA00022723"/>
    </source>
</evidence>
<feature type="binding site" evidence="8">
    <location>
        <position position="323"/>
    </location>
    <ligand>
        <name>Zn(2+)</name>
        <dbReference type="ChEBI" id="CHEBI:29105"/>
        <label>2</label>
    </ligand>
</feature>
<dbReference type="OrthoDB" id="9772053at2"/>
<dbReference type="SUPFAM" id="SSF53187">
    <property type="entry name" value="Zn-dependent exopeptidases"/>
    <property type="match status" value="1"/>
</dbReference>
<dbReference type="Proteomes" id="UP000095558">
    <property type="component" value="Unassembled WGS sequence"/>
</dbReference>
<dbReference type="InterPro" id="IPR023367">
    <property type="entry name" value="Peptidase_M42_dom2"/>
</dbReference>
<evidence type="ECO:0000313" key="10">
    <source>
        <dbReference type="Proteomes" id="UP000095558"/>
    </source>
</evidence>
<evidence type="ECO:0000256" key="7">
    <source>
        <dbReference type="PIRSR" id="PIRSR001123-1"/>
    </source>
</evidence>
<feature type="binding site" evidence="8">
    <location>
        <position position="236"/>
    </location>
    <ligand>
        <name>Zn(2+)</name>
        <dbReference type="ChEBI" id="CHEBI:29105"/>
        <label>1</label>
    </ligand>
</feature>
<dbReference type="PANTHER" id="PTHR32481">
    <property type="entry name" value="AMINOPEPTIDASE"/>
    <property type="match status" value="1"/>
</dbReference>
<organism evidence="9 10">
    <name type="scientific">Clostridium disporicum</name>
    <dbReference type="NCBI Taxonomy" id="84024"/>
    <lineage>
        <taxon>Bacteria</taxon>
        <taxon>Bacillati</taxon>
        <taxon>Bacillota</taxon>
        <taxon>Clostridia</taxon>
        <taxon>Eubacteriales</taxon>
        <taxon>Clostridiaceae</taxon>
        <taxon>Clostridium</taxon>
    </lineage>
</organism>
<feature type="binding site" evidence="8">
    <location>
        <position position="180"/>
    </location>
    <ligand>
        <name>Zn(2+)</name>
        <dbReference type="ChEBI" id="CHEBI:29105"/>
        <label>1</label>
    </ligand>
</feature>
<sequence>MINLSILEELSNSFGPSGFEDDVTKIIQKHCREMDVNIDAMNNVYVELKNNNKKRPVIMLDAHTDEVGFMVQAINENGLLSIVQLGGWHITNIPAHTVYIKNRDGKLIKGITTSKPVHFMTASERANNTLEIEDIYVDVGATSKDEVVNTFNIRVGDPIAPKVEFDYNKELEVCYGKAFDNRVGCFCIIETLKLLSREKDLGFDIIGAFAAQEEVGTRGAQITSQVVKPDLAIVFEGSPADDLYYSKGIAQSVLKNGTQIRNLDQGYIGNHKFIRYAEDIAEEKHIKFQNAVRRGGSTNAAKISLFNKAVPVLVLGIPSRYVHSHYNFCAKADIEATVKLAYEIIVSLKDNINKIL</sequence>
<evidence type="ECO:0000256" key="2">
    <source>
        <dbReference type="ARBA" id="ARBA00022438"/>
    </source>
</evidence>
<dbReference type="GO" id="GO:0004177">
    <property type="term" value="F:aminopeptidase activity"/>
    <property type="evidence" value="ECO:0007669"/>
    <property type="project" value="UniProtKB-UniRule"/>
</dbReference>
<dbReference type="RefSeq" id="WP_042402192.1">
    <property type="nucleotide sequence ID" value="NZ_CYYT01000001.1"/>
</dbReference>
<comment type="cofactor">
    <cofactor evidence="8">
        <name>a divalent metal cation</name>
        <dbReference type="ChEBI" id="CHEBI:60240"/>
    </cofactor>
    <text evidence="8">Binds 2 divalent metal cations per subunit.</text>
</comment>
<gene>
    <name evidence="9" type="primary">ysdC_2</name>
    <name evidence="9" type="ORF">ERS852470_03151</name>
</gene>
<dbReference type="Gene3D" id="3.40.630.10">
    <property type="entry name" value="Zn peptidases"/>
    <property type="match status" value="1"/>
</dbReference>
<dbReference type="AlphaFoldDB" id="A0A173WV84"/>
<dbReference type="Pfam" id="PF05343">
    <property type="entry name" value="Peptidase_M42"/>
    <property type="match status" value="1"/>
</dbReference>
<accession>A0A173WV84</accession>
<evidence type="ECO:0000313" key="9">
    <source>
        <dbReference type="EMBL" id="CUO71519.1"/>
    </source>
</evidence>
<dbReference type="EC" id="3.4.11.-" evidence="9"/>
<evidence type="ECO:0000256" key="8">
    <source>
        <dbReference type="PIRSR" id="PIRSR001123-2"/>
    </source>
</evidence>
<evidence type="ECO:0000256" key="1">
    <source>
        <dbReference type="ARBA" id="ARBA00006272"/>
    </source>
</evidence>
<comment type="similarity">
    <text evidence="1 6">Belongs to the peptidase M42 family.</text>
</comment>
<dbReference type="InterPro" id="IPR051464">
    <property type="entry name" value="Peptidase_M42_aminopept"/>
</dbReference>
<keyword evidence="3" id="KW-0645">Protease</keyword>
<dbReference type="InterPro" id="IPR008007">
    <property type="entry name" value="Peptidase_M42"/>
</dbReference>
<dbReference type="EMBL" id="CYZV01000043">
    <property type="protein sequence ID" value="CUO71519.1"/>
    <property type="molecule type" value="Genomic_DNA"/>
</dbReference>
<evidence type="ECO:0000256" key="6">
    <source>
        <dbReference type="PIRNR" id="PIRNR001123"/>
    </source>
</evidence>
<protein>
    <submittedName>
        <fullName evidence="9">Cellulase M and related proteins</fullName>
        <ecNumber evidence="9">3.4.11.-</ecNumber>
    </submittedName>
</protein>
<feature type="binding site" evidence="8">
    <location>
        <position position="180"/>
    </location>
    <ligand>
        <name>Zn(2+)</name>
        <dbReference type="ChEBI" id="CHEBI:29105"/>
        <label>2</label>
    </ligand>
</feature>
<evidence type="ECO:0000256" key="3">
    <source>
        <dbReference type="ARBA" id="ARBA00022670"/>
    </source>
</evidence>
<feature type="binding site" evidence="8">
    <location>
        <position position="214"/>
    </location>
    <ligand>
        <name>Zn(2+)</name>
        <dbReference type="ChEBI" id="CHEBI:29105"/>
        <label>2</label>
    </ligand>
</feature>
<feature type="binding site" evidence="8">
    <location>
        <position position="63"/>
    </location>
    <ligand>
        <name>Zn(2+)</name>
        <dbReference type="ChEBI" id="CHEBI:29105"/>
        <label>1</label>
    </ligand>
</feature>
<dbReference type="Gene3D" id="2.40.30.40">
    <property type="entry name" value="Peptidase M42, domain 2"/>
    <property type="match status" value="1"/>
</dbReference>
<keyword evidence="5 9" id="KW-0378">Hydrolase</keyword>
<evidence type="ECO:0000256" key="5">
    <source>
        <dbReference type="ARBA" id="ARBA00022801"/>
    </source>
</evidence>
<feature type="active site" description="Proton acceptor" evidence="7">
    <location>
        <position position="213"/>
    </location>
</feature>
<dbReference type="GeneID" id="83013236"/>
<keyword evidence="2 9" id="KW-0031">Aminopeptidase</keyword>
<dbReference type="PIRSF" id="PIRSF001123">
    <property type="entry name" value="PepA_GA"/>
    <property type="match status" value="1"/>
</dbReference>